<dbReference type="CDD" id="cd17535">
    <property type="entry name" value="REC_NarL-like"/>
    <property type="match status" value="1"/>
</dbReference>
<protein>
    <submittedName>
        <fullName evidence="8">Response regulator transcription factor</fullName>
    </submittedName>
</protein>
<keyword evidence="1 5" id="KW-0597">Phosphoprotein</keyword>
<gene>
    <name evidence="8" type="ORF">AADG42_03620</name>
</gene>
<evidence type="ECO:0000256" key="4">
    <source>
        <dbReference type="ARBA" id="ARBA00023163"/>
    </source>
</evidence>
<dbReference type="PROSITE" id="PS50110">
    <property type="entry name" value="RESPONSE_REGULATORY"/>
    <property type="match status" value="1"/>
</dbReference>
<dbReference type="InterPro" id="IPR039420">
    <property type="entry name" value="WalR-like"/>
</dbReference>
<keyword evidence="3" id="KW-0238">DNA-binding</keyword>
<evidence type="ECO:0000259" key="6">
    <source>
        <dbReference type="PROSITE" id="PS50043"/>
    </source>
</evidence>
<name>A0ABZ3FK81_9ACTN</name>
<reference evidence="8 9" key="1">
    <citation type="submission" date="2024-04" db="EMBL/GenBank/DDBJ databases">
        <title>Isolation of an actinomycete strain from pig manure.</title>
        <authorList>
            <person name="Gong T."/>
            <person name="Yu Z."/>
            <person name="An M."/>
            <person name="Wei C."/>
            <person name="Yang W."/>
            <person name="Liu L."/>
        </authorList>
    </citation>
    <scope>NUCLEOTIDE SEQUENCE [LARGE SCALE GENOMIC DNA]</scope>
    <source>
        <strain evidence="8 9">ZF39</strain>
    </source>
</reference>
<feature type="domain" description="Response regulatory" evidence="7">
    <location>
        <begin position="12"/>
        <end position="130"/>
    </location>
</feature>
<dbReference type="Gene3D" id="3.40.50.2300">
    <property type="match status" value="1"/>
</dbReference>
<dbReference type="PROSITE" id="PS50043">
    <property type="entry name" value="HTH_LUXR_2"/>
    <property type="match status" value="1"/>
</dbReference>
<dbReference type="CDD" id="cd06170">
    <property type="entry name" value="LuxR_C_like"/>
    <property type="match status" value="1"/>
</dbReference>
<keyword evidence="4" id="KW-0804">Transcription</keyword>
<dbReference type="InterPro" id="IPR058245">
    <property type="entry name" value="NreC/VraR/RcsB-like_REC"/>
</dbReference>
<dbReference type="InterPro" id="IPR011006">
    <property type="entry name" value="CheY-like_superfamily"/>
</dbReference>
<feature type="domain" description="HTH luxR-type" evidence="6">
    <location>
        <begin position="158"/>
        <end position="223"/>
    </location>
</feature>
<evidence type="ECO:0000313" key="8">
    <source>
        <dbReference type="EMBL" id="XAN06434.1"/>
    </source>
</evidence>
<dbReference type="PANTHER" id="PTHR43214:SF24">
    <property type="entry name" value="TRANSCRIPTIONAL REGULATORY PROTEIN NARL-RELATED"/>
    <property type="match status" value="1"/>
</dbReference>
<dbReference type="RefSeq" id="WP_425307864.1">
    <property type="nucleotide sequence ID" value="NZ_CP154795.1"/>
</dbReference>
<dbReference type="SMART" id="SM00448">
    <property type="entry name" value="REC"/>
    <property type="match status" value="1"/>
</dbReference>
<dbReference type="PANTHER" id="PTHR43214">
    <property type="entry name" value="TWO-COMPONENT RESPONSE REGULATOR"/>
    <property type="match status" value="1"/>
</dbReference>
<evidence type="ECO:0000256" key="5">
    <source>
        <dbReference type="PROSITE-ProRule" id="PRU00169"/>
    </source>
</evidence>
<dbReference type="InterPro" id="IPR016032">
    <property type="entry name" value="Sig_transdc_resp-reg_C-effctor"/>
</dbReference>
<dbReference type="EMBL" id="CP154795">
    <property type="protein sequence ID" value="XAN06434.1"/>
    <property type="molecule type" value="Genomic_DNA"/>
</dbReference>
<dbReference type="PRINTS" id="PR00038">
    <property type="entry name" value="HTHLUXR"/>
</dbReference>
<dbReference type="Pfam" id="PF00072">
    <property type="entry name" value="Response_reg"/>
    <property type="match status" value="1"/>
</dbReference>
<dbReference type="Pfam" id="PF00196">
    <property type="entry name" value="GerE"/>
    <property type="match status" value="1"/>
</dbReference>
<evidence type="ECO:0000256" key="3">
    <source>
        <dbReference type="ARBA" id="ARBA00023125"/>
    </source>
</evidence>
<evidence type="ECO:0000313" key="9">
    <source>
        <dbReference type="Proteomes" id="UP001442841"/>
    </source>
</evidence>
<dbReference type="SUPFAM" id="SSF52172">
    <property type="entry name" value="CheY-like"/>
    <property type="match status" value="1"/>
</dbReference>
<organism evidence="8 9">
    <name type="scientific">Ammonicoccus fulvus</name>
    <dbReference type="NCBI Taxonomy" id="3138240"/>
    <lineage>
        <taxon>Bacteria</taxon>
        <taxon>Bacillati</taxon>
        <taxon>Actinomycetota</taxon>
        <taxon>Actinomycetes</taxon>
        <taxon>Propionibacteriales</taxon>
        <taxon>Propionibacteriaceae</taxon>
        <taxon>Ammonicoccus</taxon>
    </lineage>
</organism>
<evidence type="ECO:0000259" key="7">
    <source>
        <dbReference type="PROSITE" id="PS50110"/>
    </source>
</evidence>
<dbReference type="InterPro" id="IPR001789">
    <property type="entry name" value="Sig_transdc_resp-reg_receiver"/>
</dbReference>
<dbReference type="SMART" id="SM00421">
    <property type="entry name" value="HTH_LUXR"/>
    <property type="match status" value="1"/>
</dbReference>
<dbReference type="SUPFAM" id="SSF46894">
    <property type="entry name" value="C-terminal effector domain of the bipartite response regulators"/>
    <property type="match status" value="1"/>
</dbReference>
<proteinExistence type="predicted"/>
<evidence type="ECO:0000256" key="2">
    <source>
        <dbReference type="ARBA" id="ARBA00023015"/>
    </source>
</evidence>
<dbReference type="InterPro" id="IPR000792">
    <property type="entry name" value="Tscrpt_reg_LuxR_C"/>
</dbReference>
<dbReference type="Proteomes" id="UP001442841">
    <property type="component" value="Chromosome"/>
</dbReference>
<accession>A0ABZ3FK81</accession>
<evidence type="ECO:0000256" key="1">
    <source>
        <dbReference type="ARBA" id="ARBA00022553"/>
    </source>
</evidence>
<sequence>MTDAATEQIPITVLLADDQEMIRAGLRVLLDRTPGITVVAEAANGREAVALAREHRPRIVLMDIRMPLLDGIEATRLIRADDTAETTAIIVLTTFDSDDYLFSALAAGAAGFLTKDAGPETLREAVRTVAAGQSLLAPSVTTRVVERALAGRTPDPSATATVAGLTDRERDVLALVARGLTNDEIAAELVLSPATTRTYVHRLLTRLDARDRVALVLLAHRAGLVT</sequence>
<feature type="modified residue" description="4-aspartylphosphate" evidence="5">
    <location>
        <position position="63"/>
    </location>
</feature>
<keyword evidence="2" id="KW-0805">Transcription regulation</keyword>
<keyword evidence="9" id="KW-1185">Reference proteome</keyword>